<reference evidence="1" key="1">
    <citation type="submission" date="2018-06" db="EMBL/GenBank/DDBJ databases">
        <authorList>
            <person name="Zhirakovskaya E."/>
        </authorList>
    </citation>
    <scope>NUCLEOTIDE SEQUENCE</scope>
</reference>
<dbReference type="EMBL" id="UOFC01000167">
    <property type="protein sequence ID" value="VAW47804.1"/>
    <property type="molecule type" value="Genomic_DNA"/>
</dbReference>
<proteinExistence type="predicted"/>
<name>A0A3B0WVU5_9ZZZZ</name>
<sequence length="355" mass="40721">MPTAVTLSIPELFNPLRIKEANEALNTFKLPALQRLLAKADRLVAKPQSPYALSNYLFHQPSFSESTSTYAAIMATTELKDYDVNAYWLRVDPVQMIADRDSLVLIPSKDLAITEVESKALLQAFNQHFEQDKVRLEYATAEHWYLRMAFPVDLQTHSIESVAYQPVDGCYPTGNAATYWRKMINEAQMLFFNHSINDIRREQGMPEINSIWVWGEGQLSDSSIVERPDAMVWSDNLYLKGLATLAQSPLAASPVSYQAWKNTLNTQQQNRRGGFLHHMIQLDPLSNALDVMQQSDWLETLKQLETTWFEPLMKALKQGEIDSLLFEFGSTSRYHLKPAHLNRFWRFKSVLSKTL</sequence>
<gene>
    <name evidence="1" type="ORF">MNBD_GAMMA03-176</name>
</gene>
<organism evidence="1">
    <name type="scientific">hydrothermal vent metagenome</name>
    <dbReference type="NCBI Taxonomy" id="652676"/>
    <lineage>
        <taxon>unclassified sequences</taxon>
        <taxon>metagenomes</taxon>
        <taxon>ecological metagenomes</taxon>
    </lineage>
</organism>
<evidence type="ECO:0000313" key="1">
    <source>
        <dbReference type="EMBL" id="VAW47804.1"/>
    </source>
</evidence>
<evidence type="ECO:0008006" key="2">
    <source>
        <dbReference type="Google" id="ProtNLM"/>
    </source>
</evidence>
<dbReference type="AlphaFoldDB" id="A0A3B0WVU5"/>
<protein>
    <recommendedName>
        <fullName evidence="2">Regulatory protein, RpfE type</fullName>
    </recommendedName>
</protein>
<accession>A0A3B0WVU5</accession>